<evidence type="ECO:0000313" key="5">
    <source>
        <dbReference type="EMBL" id="NOU65530.1"/>
    </source>
</evidence>
<gene>
    <name evidence="5" type="ORF">GC096_15955</name>
</gene>
<evidence type="ECO:0000256" key="3">
    <source>
        <dbReference type="ARBA" id="ARBA00023163"/>
    </source>
</evidence>
<dbReference type="InterPro" id="IPR047057">
    <property type="entry name" value="MerR_fam"/>
</dbReference>
<evidence type="ECO:0000256" key="2">
    <source>
        <dbReference type="ARBA" id="ARBA00023125"/>
    </source>
</evidence>
<accession>A0ABX1XAP9</accession>
<dbReference type="Proteomes" id="UP000653578">
    <property type="component" value="Unassembled WGS sequence"/>
</dbReference>
<dbReference type="Gene3D" id="1.10.1660.10">
    <property type="match status" value="1"/>
</dbReference>
<evidence type="ECO:0000259" key="4">
    <source>
        <dbReference type="PROSITE" id="PS50937"/>
    </source>
</evidence>
<organism evidence="5 6">
    <name type="scientific">Paenibacillus plantarum</name>
    <dbReference type="NCBI Taxonomy" id="2654975"/>
    <lineage>
        <taxon>Bacteria</taxon>
        <taxon>Bacillati</taxon>
        <taxon>Bacillota</taxon>
        <taxon>Bacilli</taxon>
        <taxon>Bacillales</taxon>
        <taxon>Paenibacillaceae</taxon>
        <taxon>Paenibacillus</taxon>
    </lineage>
</organism>
<comment type="caution">
    <text evidence="5">The sequence shown here is derived from an EMBL/GenBank/DDBJ whole genome shotgun (WGS) entry which is preliminary data.</text>
</comment>
<name>A0ABX1XAP9_9BACL</name>
<dbReference type="InterPro" id="IPR009061">
    <property type="entry name" value="DNA-bd_dom_put_sf"/>
</dbReference>
<proteinExistence type="predicted"/>
<evidence type="ECO:0000313" key="6">
    <source>
        <dbReference type="Proteomes" id="UP000653578"/>
    </source>
</evidence>
<protein>
    <submittedName>
        <fullName evidence="5">MerR family transcriptional regulator</fullName>
    </submittedName>
</protein>
<dbReference type="PROSITE" id="PS50937">
    <property type="entry name" value="HTH_MERR_2"/>
    <property type="match status" value="1"/>
</dbReference>
<dbReference type="PANTHER" id="PTHR30204:SF94">
    <property type="entry name" value="HEAVY METAL-DEPENDENT TRANSCRIPTIONAL REGULATOR HI_0293-RELATED"/>
    <property type="match status" value="1"/>
</dbReference>
<dbReference type="RefSeq" id="WP_171631554.1">
    <property type="nucleotide sequence ID" value="NZ_WHNY01000047.1"/>
</dbReference>
<keyword evidence="6" id="KW-1185">Reference proteome</keyword>
<feature type="domain" description="HTH merR-type" evidence="4">
    <location>
        <begin position="1"/>
        <end position="71"/>
    </location>
</feature>
<dbReference type="SMART" id="SM00422">
    <property type="entry name" value="HTH_MERR"/>
    <property type="match status" value="1"/>
</dbReference>
<keyword evidence="3" id="KW-0804">Transcription</keyword>
<dbReference type="PANTHER" id="PTHR30204">
    <property type="entry name" value="REDOX-CYCLING DRUG-SENSING TRANSCRIPTIONAL ACTIVATOR SOXR"/>
    <property type="match status" value="1"/>
</dbReference>
<dbReference type="InterPro" id="IPR000551">
    <property type="entry name" value="MerR-type_HTH_dom"/>
</dbReference>
<dbReference type="Pfam" id="PF13411">
    <property type="entry name" value="MerR_1"/>
    <property type="match status" value="1"/>
</dbReference>
<reference evidence="5 6" key="1">
    <citation type="submission" date="2019-10" db="EMBL/GenBank/DDBJ databases">
        <title>Description of Paenibacillus humi sp. nov.</title>
        <authorList>
            <person name="Carlier A."/>
            <person name="Qi S."/>
        </authorList>
    </citation>
    <scope>NUCLEOTIDE SEQUENCE [LARGE SCALE GENOMIC DNA]</scope>
    <source>
        <strain evidence="5 6">LMG 31461</strain>
    </source>
</reference>
<sequence>MKANEVSKLTGLPISTLRFYERKKLIPEQLLTRDENNYRVYDEDVVEYLQDVRMLLTLGFTIQELILLINESSDIEKKVLVTEKITYIQELEAKLEASKTFLTDVLEGKANFQTRCNYEH</sequence>
<keyword evidence="1" id="KW-0805">Transcription regulation</keyword>
<dbReference type="EMBL" id="WHNY01000047">
    <property type="protein sequence ID" value="NOU65530.1"/>
    <property type="molecule type" value="Genomic_DNA"/>
</dbReference>
<dbReference type="SUPFAM" id="SSF46955">
    <property type="entry name" value="Putative DNA-binding domain"/>
    <property type="match status" value="1"/>
</dbReference>
<evidence type="ECO:0000256" key="1">
    <source>
        <dbReference type="ARBA" id="ARBA00023015"/>
    </source>
</evidence>
<keyword evidence="2" id="KW-0238">DNA-binding</keyword>